<feature type="non-terminal residue" evidence="3">
    <location>
        <position position="422"/>
    </location>
</feature>
<comment type="caution">
    <text evidence="3">The sequence shown here is derived from an EMBL/GenBank/DDBJ whole genome shotgun (WGS) entry which is preliminary data.</text>
</comment>
<dbReference type="Proteomes" id="UP001211065">
    <property type="component" value="Unassembled WGS sequence"/>
</dbReference>
<name>A0AAD5TT22_9FUNG</name>
<proteinExistence type="predicted"/>
<feature type="coiled-coil region" evidence="1">
    <location>
        <begin position="245"/>
        <end position="298"/>
    </location>
</feature>
<evidence type="ECO:0000256" key="2">
    <source>
        <dbReference type="SAM" id="MobiDB-lite"/>
    </source>
</evidence>
<accession>A0AAD5TT22</accession>
<sequence>MKRFEELKEKERMRQLEEKKKLDSEREKEAFLKQVRAKKLKLESDLKKVEEENLKKLQEEKIREERLIKQRKIMQRFEEDQRLKMMSPEERAHILAKREESDRAEKEAEEAKLRAEKEAEEAKLRAEKEAEEAKLRAEKEAEEARLKAERVAEEAQLKIKREAEKVEIRSQKEAQEKYKLEKEEILKGEKKTSGTNNLPLELNKNLNDNTTTFTMVGEKELPPVEKELPLIEKELPKVELSTEDLEKFEKRKLVLQQKKEKFQQDLEIKERLKFNQRLEKELIEKEKLKRDKETLEDKNLQELPAIPYLSEEDLERVTTIQPEPIFESEMNEKKNLSILTDKPVLRMDEKTIKSDIEKLFDDEEVRSRTLTGVELPKNGTEGIYSELGEKLGLETLPRAFPTGENTTREVKIKKENTASCCG</sequence>
<evidence type="ECO:0000256" key="1">
    <source>
        <dbReference type="SAM" id="Coils"/>
    </source>
</evidence>
<dbReference type="AlphaFoldDB" id="A0AAD5TT22"/>
<dbReference type="EMBL" id="JADGJW010001962">
    <property type="protein sequence ID" value="KAJ3200148.1"/>
    <property type="molecule type" value="Genomic_DNA"/>
</dbReference>
<protein>
    <submittedName>
        <fullName evidence="3">Uncharacterized protein</fullName>
    </submittedName>
</protein>
<keyword evidence="4" id="KW-1185">Reference proteome</keyword>
<reference evidence="3" key="1">
    <citation type="submission" date="2020-05" db="EMBL/GenBank/DDBJ databases">
        <title>Phylogenomic resolution of chytrid fungi.</title>
        <authorList>
            <person name="Stajich J.E."/>
            <person name="Amses K."/>
            <person name="Simmons R."/>
            <person name="Seto K."/>
            <person name="Myers J."/>
            <person name="Bonds A."/>
            <person name="Quandt C.A."/>
            <person name="Barry K."/>
            <person name="Liu P."/>
            <person name="Grigoriev I."/>
            <person name="Longcore J.E."/>
            <person name="James T.Y."/>
        </authorList>
    </citation>
    <scope>NUCLEOTIDE SEQUENCE</scope>
    <source>
        <strain evidence="3">JEL0476</strain>
    </source>
</reference>
<evidence type="ECO:0000313" key="4">
    <source>
        <dbReference type="Proteomes" id="UP001211065"/>
    </source>
</evidence>
<feature type="region of interest" description="Disordered" evidence="2">
    <location>
        <begin position="79"/>
        <end position="136"/>
    </location>
</feature>
<feature type="coiled-coil region" evidence="1">
    <location>
        <begin position="7"/>
        <end position="67"/>
    </location>
</feature>
<keyword evidence="1" id="KW-0175">Coiled coil</keyword>
<gene>
    <name evidence="3" type="ORF">HK099_002804</name>
</gene>
<evidence type="ECO:0000313" key="3">
    <source>
        <dbReference type="EMBL" id="KAJ3200148.1"/>
    </source>
</evidence>
<organism evidence="3 4">
    <name type="scientific">Clydaea vesicula</name>
    <dbReference type="NCBI Taxonomy" id="447962"/>
    <lineage>
        <taxon>Eukaryota</taxon>
        <taxon>Fungi</taxon>
        <taxon>Fungi incertae sedis</taxon>
        <taxon>Chytridiomycota</taxon>
        <taxon>Chytridiomycota incertae sedis</taxon>
        <taxon>Chytridiomycetes</taxon>
        <taxon>Lobulomycetales</taxon>
        <taxon>Lobulomycetaceae</taxon>
        <taxon>Clydaea</taxon>
    </lineage>
</organism>